<gene>
    <name evidence="1" type="ORF">QBC38DRAFT_429784</name>
</gene>
<name>A0AAN7BF20_9PEZI</name>
<evidence type="ECO:0000313" key="2">
    <source>
        <dbReference type="Proteomes" id="UP001301958"/>
    </source>
</evidence>
<dbReference type="EMBL" id="MU865596">
    <property type="protein sequence ID" value="KAK4221032.1"/>
    <property type="molecule type" value="Genomic_DNA"/>
</dbReference>
<protein>
    <submittedName>
        <fullName evidence="1">Uncharacterized protein</fullName>
    </submittedName>
</protein>
<reference evidence="1" key="1">
    <citation type="journal article" date="2023" name="Mol. Phylogenet. Evol.">
        <title>Genome-scale phylogeny and comparative genomics of the fungal order Sordariales.</title>
        <authorList>
            <person name="Hensen N."/>
            <person name="Bonometti L."/>
            <person name="Westerberg I."/>
            <person name="Brannstrom I.O."/>
            <person name="Guillou S."/>
            <person name="Cros-Aarteil S."/>
            <person name="Calhoun S."/>
            <person name="Haridas S."/>
            <person name="Kuo A."/>
            <person name="Mondo S."/>
            <person name="Pangilinan J."/>
            <person name="Riley R."/>
            <person name="LaButti K."/>
            <person name="Andreopoulos B."/>
            <person name="Lipzen A."/>
            <person name="Chen C."/>
            <person name="Yan M."/>
            <person name="Daum C."/>
            <person name="Ng V."/>
            <person name="Clum A."/>
            <person name="Steindorff A."/>
            <person name="Ohm R.A."/>
            <person name="Martin F."/>
            <person name="Silar P."/>
            <person name="Natvig D.O."/>
            <person name="Lalanne C."/>
            <person name="Gautier V."/>
            <person name="Ament-Velasquez S.L."/>
            <person name="Kruys A."/>
            <person name="Hutchinson M.I."/>
            <person name="Powell A.J."/>
            <person name="Barry K."/>
            <person name="Miller A.N."/>
            <person name="Grigoriev I.V."/>
            <person name="Debuchy R."/>
            <person name="Gladieux P."/>
            <person name="Hiltunen Thoren M."/>
            <person name="Johannesson H."/>
        </authorList>
    </citation>
    <scope>NUCLEOTIDE SEQUENCE</scope>
    <source>
        <strain evidence="1">CBS 990.96</strain>
    </source>
</reference>
<proteinExistence type="predicted"/>
<comment type="caution">
    <text evidence="1">The sequence shown here is derived from an EMBL/GenBank/DDBJ whole genome shotgun (WGS) entry which is preliminary data.</text>
</comment>
<feature type="non-terminal residue" evidence="1">
    <location>
        <position position="1"/>
    </location>
</feature>
<keyword evidence="2" id="KW-1185">Reference proteome</keyword>
<dbReference type="AlphaFoldDB" id="A0AAN7BF20"/>
<reference evidence="1" key="2">
    <citation type="submission" date="2023-05" db="EMBL/GenBank/DDBJ databases">
        <authorList>
            <consortium name="Lawrence Berkeley National Laboratory"/>
            <person name="Steindorff A."/>
            <person name="Hensen N."/>
            <person name="Bonometti L."/>
            <person name="Westerberg I."/>
            <person name="Brannstrom I.O."/>
            <person name="Guillou S."/>
            <person name="Cros-Aarteil S."/>
            <person name="Calhoun S."/>
            <person name="Haridas S."/>
            <person name="Kuo A."/>
            <person name="Mondo S."/>
            <person name="Pangilinan J."/>
            <person name="Riley R."/>
            <person name="Labutti K."/>
            <person name="Andreopoulos B."/>
            <person name="Lipzen A."/>
            <person name="Chen C."/>
            <person name="Yanf M."/>
            <person name="Daum C."/>
            <person name="Ng V."/>
            <person name="Clum A."/>
            <person name="Ohm R."/>
            <person name="Martin F."/>
            <person name="Silar P."/>
            <person name="Natvig D."/>
            <person name="Lalanne C."/>
            <person name="Gautier V."/>
            <person name="Ament-Velasquez S.L."/>
            <person name="Kruys A."/>
            <person name="Hutchinson M.I."/>
            <person name="Powell A.J."/>
            <person name="Barry K."/>
            <person name="Miller A.N."/>
            <person name="Grigoriev I.V."/>
            <person name="Debuchy R."/>
            <person name="Gladieux P."/>
            <person name="Thoren M.H."/>
            <person name="Johannesson H."/>
        </authorList>
    </citation>
    <scope>NUCLEOTIDE SEQUENCE</scope>
    <source>
        <strain evidence="1">CBS 990.96</strain>
    </source>
</reference>
<organism evidence="1 2">
    <name type="scientific">Podospora fimiseda</name>
    <dbReference type="NCBI Taxonomy" id="252190"/>
    <lineage>
        <taxon>Eukaryota</taxon>
        <taxon>Fungi</taxon>
        <taxon>Dikarya</taxon>
        <taxon>Ascomycota</taxon>
        <taxon>Pezizomycotina</taxon>
        <taxon>Sordariomycetes</taxon>
        <taxon>Sordariomycetidae</taxon>
        <taxon>Sordariales</taxon>
        <taxon>Podosporaceae</taxon>
        <taxon>Podospora</taxon>
    </lineage>
</organism>
<dbReference type="Proteomes" id="UP001301958">
    <property type="component" value="Unassembled WGS sequence"/>
</dbReference>
<accession>A0AAN7BF20</accession>
<evidence type="ECO:0000313" key="1">
    <source>
        <dbReference type="EMBL" id="KAK4221032.1"/>
    </source>
</evidence>
<sequence length="116" mass="13465">RQLNASFNLWTSSSAVFAPLQACPDFRLKDIPEATRLIVKHLNILCTRLEQLLELKQDPDQLKTSGWNFDNLASSAQEAIDWLHRLSNAVRKAGSGIQNQRAVNFVHQRRRWKRHY</sequence>